<dbReference type="EMBL" id="JBIPKE010000011">
    <property type="protein sequence ID" value="MFH6982284.1"/>
    <property type="molecule type" value="Genomic_DNA"/>
</dbReference>
<organism evidence="1 2">
    <name type="scientific">Marinoscillum luteum</name>
    <dbReference type="NCBI Taxonomy" id="861051"/>
    <lineage>
        <taxon>Bacteria</taxon>
        <taxon>Pseudomonadati</taxon>
        <taxon>Bacteroidota</taxon>
        <taxon>Cytophagia</taxon>
        <taxon>Cytophagales</taxon>
        <taxon>Reichenbachiellaceae</taxon>
        <taxon>Marinoscillum</taxon>
    </lineage>
</organism>
<accession>A0ABW7N6F5</accession>
<reference evidence="1 2" key="1">
    <citation type="journal article" date="2013" name="Int. J. Syst. Evol. Microbiol.">
        <title>Marinoscillum luteum sp. nov., isolated from marine sediment.</title>
        <authorList>
            <person name="Cha I.T."/>
            <person name="Park S.J."/>
            <person name="Kim S.J."/>
            <person name="Kim J.G."/>
            <person name="Jung M.Y."/>
            <person name="Shin K.S."/>
            <person name="Kwon K.K."/>
            <person name="Yang S.H."/>
            <person name="Seo Y.S."/>
            <person name="Rhee S.K."/>
        </authorList>
    </citation>
    <scope>NUCLEOTIDE SEQUENCE [LARGE SCALE GENOMIC DNA]</scope>
    <source>
        <strain evidence="1 2">KCTC 23939</strain>
    </source>
</reference>
<evidence type="ECO:0008006" key="3">
    <source>
        <dbReference type="Google" id="ProtNLM"/>
    </source>
</evidence>
<evidence type="ECO:0000313" key="2">
    <source>
        <dbReference type="Proteomes" id="UP001610063"/>
    </source>
</evidence>
<evidence type="ECO:0000313" key="1">
    <source>
        <dbReference type="EMBL" id="MFH6982284.1"/>
    </source>
</evidence>
<protein>
    <recommendedName>
        <fullName evidence="3">TolC family protein</fullName>
    </recommendedName>
</protein>
<dbReference type="RefSeq" id="WP_395416032.1">
    <property type="nucleotide sequence ID" value="NZ_JBIPKE010000011.1"/>
</dbReference>
<sequence>MKKWILMIGLALTSALTSQGQGQLEYLSAPITDGEYMIVQMTEDFLSDHKFGSPWLRDLDFRVRSSGSQIGVEEYRMRLGLINPLEIKANRDYKRLMDRQLGAERLEVINNVMLRRYEILLEHAFLTRKKDLLESRENELQKQSNLLLGAQGSLNDLIDVEESLTKLGLESIGLDHKIELVMSSVSSSGVRNLEWGSFDVIPIDTIWQRTREIEWSNGMLHDRALRSLAQKEQLLKIDQAEAFSNIGFIQGEYDLDRGDAPADHLGFQMGLTIPIFNSDKPQLERKKLALIDDQVELETSVSVEKERVDYMISEMETSYLQLMLLAKRSQKLNEYRQLNSEISGDLDTYIKLSELDYFIREKTLNYESAIRMNYIRLLHLKGKLAESPLINYLSADEVSFELK</sequence>
<keyword evidence="2" id="KW-1185">Reference proteome</keyword>
<dbReference type="Proteomes" id="UP001610063">
    <property type="component" value="Unassembled WGS sequence"/>
</dbReference>
<name>A0ABW7N6F5_9BACT</name>
<gene>
    <name evidence="1" type="ORF">ACHKAR_02485</name>
</gene>
<proteinExistence type="predicted"/>
<comment type="caution">
    <text evidence="1">The sequence shown here is derived from an EMBL/GenBank/DDBJ whole genome shotgun (WGS) entry which is preliminary data.</text>
</comment>